<protein>
    <submittedName>
        <fullName evidence="6">MerR family transcriptional regulator</fullName>
    </submittedName>
</protein>
<proteinExistence type="predicted"/>
<dbReference type="SMART" id="SM00422">
    <property type="entry name" value="HTH_MERR"/>
    <property type="match status" value="1"/>
</dbReference>
<feature type="domain" description="HTH merR-type" evidence="5">
    <location>
        <begin position="1"/>
        <end position="69"/>
    </location>
</feature>
<organism evidence="6 7">
    <name type="scientific">Actinomadura rudentiformis</name>
    <dbReference type="NCBI Taxonomy" id="359158"/>
    <lineage>
        <taxon>Bacteria</taxon>
        <taxon>Bacillati</taxon>
        <taxon>Actinomycetota</taxon>
        <taxon>Actinomycetes</taxon>
        <taxon>Streptosporangiales</taxon>
        <taxon>Thermomonosporaceae</taxon>
        <taxon>Actinomadura</taxon>
    </lineage>
</organism>
<dbReference type="RefSeq" id="WP_151569557.1">
    <property type="nucleotide sequence ID" value="NZ_WBMT01000029.1"/>
</dbReference>
<dbReference type="OrthoDB" id="9802944at2"/>
<sequence length="121" mass="13372">MKIGEVAREAGVSVDTVRFYERRGVLPAAERRPSGYRIFDAATVERIRMAKGLQELGLTLDEVVDALAAHDAGGATCDSERWRLEAVVERIDAKMAELARARRAALQSLQDCHAGRCRFLS</sequence>
<dbReference type="EMBL" id="WBMT01000029">
    <property type="protein sequence ID" value="KAB2340594.1"/>
    <property type="molecule type" value="Genomic_DNA"/>
</dbReference>
<dbReference type="GO" id="GO:0003700">
    <property type="term" value="F:DNA-binding transcription factor activity"/>
    <property type="evidence" value="ECO:0007669"/>
    <property type="project" value="InterPro"/>
</dbReference>
<dbReference type="PROSITE" id="PS50937">
    <property type="entry name" value="HTH_MERR_2"/>
    <property type="match status" value="1"/>
</dbReference>
<evidence type="ECO:0000256" key="2">
    <source>
        <dbReference type="ARBA" id="ARBA00023015"/>
    </source>
</evidence>
<dbReference type="PANTHER" id="PTHR30204">
    <property type="entry name" value="REDOX-CYCLING DRUG-SENSING TRANSCRIPTIONAL ACTIVATOR SOXR"/>
    <property type="match status" value="1"/>
</dbReference>
<keyword evidence="1" id="KW-0678">Repressor</keyword>
<dbReference type="Pfam" id="PF13411">
    <property type="entry name" value="MerR_1"/>
    <property type="match status" value="1"/>
</dbReference>
<evidence type="ECO:0000256" key="1">
    <source>
        <dbReference type="ARBA" id="ARBA00022491"/>
    </source>
</evidence>
<evidence type="ECO:0000256" key="3">
    <source>
        <dbReference type="ARBA" id="ARBA00023125"/>
    </source>
</evidence>
<dbReference type="PROSITE" id="PS00552">
    <property type="entry name" value="HTH_MERR_1"/>
    <property type="match status" value="1"/>
</dbReference>
<dbReference type="InterPro" id="IPR000551">
    <property type="entry name" value="MerR-type_HTH_dom"/>
</dbReference>
<comment type="caution">
    <text evidence="6">The sequence shown here is derived from an EMBL/GenBank/DDBJ whole genome shotgun (WGS) entry which is preliminary data.</text>
</comment>
<dbReference type="PANTHER" id="PTHR30204:SF69">
    <property type="entry name" value="MERR-FAMILY TRANSCRIPTIONAL REGULATOR"/>
    <property type="match status" value="1"/>
</dbReference>
<accession>A0A6H9Y8R2</accession>
<dbReference type="PRINTS" id="PR00040">
    <property type="entry name" value="HTHMERR"/>
</dbReference>
<dbReference type="InterPro" id="IPR047057">
    <property type="entry name" value="MerR_fam"/>
</dbReference>
<dbReference type="SUPFAM" id="SSF46955">
    <property type="entry name" value="Putative DNA-binding domain"/>
    <property type="match status" value="1"/>
</dbReference>
<gene>
    <name evidence="6" type="ORF">F8566_44535</name>
</gene>
<reference evidence="6 7" key="1">
    <citation type="submission" date="2019-09" db="EMBL/GenBank/DDBJ databases">
        <title>Actinomadura physcomitrii sp. nov., a novel actinomycete isolated from moss [Physcomitrium sphaericum (Ludw) Fuernr].</title>
        <authorList>
            <person name="Zhuang X."/>
            <person name="Liu C."/>
        </authorList>
    </citation>
    <scope>NUCLEOTIDE SEQUENCE [LARGE SCALE GENOMIC DNA]</scope>
    <source>
        <strain evidence="6 7">HMC1</strain>
    </source>
</reference>
<dbReference type="InterPro" id="IPR009061">
    <property type="entry name" value="DNA-bd_dom_put_sf"/>
</dbReference>
<keyword evidence="7" id="KW-1185">Reference proteome</keyword>
<keyword evidence="2" id="KW-0805">Transcription regulation</keyword>
<evidence type="ECO:0000259" key="5">
    <source>
        <dbReference type="PROSITE" id="PS50937"/>
    </source>
</evidence>
<dbReference type="Gene3D" id="1.10.1660.10">
    <property type="match status" value="1"/>
</dbReference>
<evidence type="ECO:0000313" key="6">
    <source>
        <dbReference type="EMBL" id="KAB2340594.1"/>
    </source>
</evidence>
<evidence type="ECO:0000313" key="7">
    <source>
        <dbReference type="Proteomes" id="UP000468735"/>
    </source>
</evidence>
<dbReference type="GO" id="GO:0003677">
    <property type="term" value="F:DNA binding"/>
    <property type="evidence" value="ECO:0007669"/>
    <property type="project" value="UniProtKB-KW"/>
</dbReference>
<name>A0A6H9Y8R2_9ACTN</name>
<dbReference type="Proteomes" id="UP000468735">
    <property type="component" value="Unassembled WGS sequence"/>
</dbReference>
<keyword evidence="4" id="KW-0804">Transcription</keyword>
<evidence type="ECO:0000256" key="4">
    <source>
        <dbReference type="ARBA" id="ARBA00023163"/>
    </source>
</evidence>
<keyword evidence="3" id="KW-0238">DNA-binding</keyword>
<dbReference type="AlphaFoldDB" id="A0A6H9Y8R2"/>